<gene>
    <name evidence="2" type="ORF">BMF94_0020</name>
</gene>
<comment type="caution">
    <text evidence="2">The sequence shown here is derived from an EMBL/GenBank/DDBJ whole genome shotgun (WGS) entry which is preliminary data.</text>
</comment>
<feature type="compositionally biased region" description="Basic residues" evidence="1">
    <location>
        <begin position="192"/>
        <end position="203"/>
    </location>
</feature>
<dbReference type="OrthoDB" id="2529983at2759"/>
<name>A0A2S5BJ18_9BASI</name>
<feature type="compositionally biased region" description="Gly residues" evidence="1">
    <location>
        <begin position="179"/>
        <end position="188"/>
    </location>
</feature>
<feature type="region of interest" description="Disordered" evidence="1">
    <location>
        <begin position="72"/>
        <end position="118"/>
    </location>
</feature>
<evidence type="ECO:0000256" key="1">
    <source>
        <dbReference type="SAM" id="MobiDB-lite"/>
    </source>
</evidence>
<feature type="region of interest" description="Disordered" evidence="1">
    <location>
        <begin position="133"/>
        <end position="222"/>
    </location>
</feature>
<evidence type="ECO:0000313" key="2">
    <source>
        <dbReference type="EMBL" id="POY76771.1"/>
    </source>
</evidence>
<feature type="compositionally biased region" description="Basic and acidic residues" evidence="1">
    <location>
        <begin position="299"/>
        <end position="308"/>
    </location>
</feature>
<sequence>MALCRSWATRLAATTTLESRSASITRTSLFSAPYSTDAASQPSIHEVQSMPRKRELRKVTEGAGQTAQLIRAAVQNTSNRAARTPSQDSRSRGEARGAGQGGSRPPRAGANAAKPGVAPGMHRAELQRLLAERKAAAARGQTEGAYSPAASGSGPRAGGQRRPAGPGGRPRPPRAAGAAGPGTPGGPNGAPRPRKPAQPRRPARANSSAPRESSRWSADEMKPLVPPAHVSLSRANLASLVKASALSESSQLQAALREVGVSVDAKEKADRDQARKVLAGDYSLWLSAKEANSAPTKGGKKDAKKAGDAKGPNAVDQARAALSLNATIPLKGRQQVLDKIREATV</sequence>
<organism evidence="2 3">
    <name type="scientific">Rhodotorula taiwanensis</name>
    <dbReference type="NCBI Taxonomy" id="741276"/>
    <lineage>
        <taxon>Eukaryota</taxon>
        <taxon>Fungi</taxon>
        <taxon>Dikarya</taxon>
        <taxon>Basidiomycota</taxon>
        <taxon>Pucciniomycotina</taxon>
        <taxon>Microbotryomycetes</taxon>
        <taxon>Sporidiobolales</taxon>
        <taxon>Sporidiobolaceae</taxon>
        <taxon>Rhodotorula</taxon>
    </lineage>
</organism>
<evidence type="ECO:0000313" key="3">
    <source>
        <dbReference type="Proteomes" id="UP000237144"/>
    </source>
</evidence>
<accession>A0A2S5BJ18</accession>
<feature type="region of interest" description="Disordered" evidence="1">
    <location>
        <begin position="291"/>
        <end position="312"/>
    </location>
</feature>
<proteinExistence type="predicted"/>
<protein>
    <submittedName>
        <fullName evidence="2">Uncharacterized protein</fullName>
    </submittedName>
</protein>
<dbReference type="EMBL" id="PJQD01000001">
    <property type="protein sequence ID" value="POY76771.1"/>
    <property type="molecule type" value="Genomic_DNA"/>
</dbReference>
<keyword evidence="3" id="KW-1185">Reference proteome</keyword>
<feature type="compositionally biased region" description="Low complexity" evidence="1">
    <location>
        <begin position="144"/>
        <end position="164"/>
    </location>
</feature>
<reference evidence="2 3" key="1">
    <citation type="journal article" date="2018" name="Front. Microbiol.">
        <title>Prospects for Fungal Bioremediation of Acidic Radioactive Waste Sites: Characterization and Genome Sequence of Rhodotorula taiwanensis MD1149.</title>
        <authorList>
            <person name="Tkavc R."/>
            <person name="Matrosova V.Y."/>
            <person name="Grichenko O.E."/>
            <person name="Gostincar C."/>
            <person name="Volpe R.P."/>
            <person name="Klimenkova P."/>
            <person name="Gaidamakova E.K."/>
            <person name="Zhou C.E."/>
            <person name="Stewart B.J."/>
            <person name="Lyman M.G."/>
            <person name="Malfatti S.A."/>
            <person name="Rubinfeld B."/>
            <person name="Courtot M."/>
            <person name="Singh J."/>
            <person name="Dalgard C.L."/>
            <person name="Hamilton T."/>
            <person name="Frey K.G."/>
            <person name="Gunde-Cimerman N."/>
            <person name="Dugan L."/>
            <person name="Daly M.J."/>
        </authorList>
    </citation>
    <scope>NUCLEOTIDE SEQUENCE [LARGE SCALE GENOMIC DNA]</scope>
    <source>
        <strain evidence="2 3">MD1149</strain>
    </source>
</reference>
<feature type="compositionally biased region" description="Polar residues" evidence="1">
    <location>
        <begin position="72"/>
        <end position="88"/>
    </location>
</feature>
<feature type="compositionally biased region" description="Basic and acidic residues" evidence="1">
    <location>
        <begin position="212"/>
        <end position="222"/>
    </location>
</feature>
<dbReference type="Proteomes" id="UP000237144">
    <property type="component" value="Unassembled WGS sequence"/>
</dbReference>
<dbReference type="AlphaFoldDB" id="A0A2S5BJ18"/>